<evidence type="ECO:0000313" key="2">
    <source>
        <dbReference type="Proteomes" id="UP001500466"/>
    </source>
</evidence>
<reference evidence="2" key="1">
    <citation type="journal article" date="2019" name="Int. J. Syst. Evol. Microbiol.">
        <title>The Global Catalogue of Microorganisms (GCM) 10K type strain sequencing project: providing services to taxonomists for standard genome sequencing and annotation.</title>
        <authorList>
            <consortium name="The Broad Institute Genomics Platform"/>
            <consortium name="The Broad Institute Genome Sequencing Center for Infectious Disease"/>
            <person name="Wu L."/>
            <person name="Ma J."/>
        </authorList>
    </citation>
    <scope>NUCLEOTIDE SEQUENCE [LARGE SCALE GENOMIC DNA]</scope>
    <source>
        <strain evidence="2">JCM 17986</strain>
    </source>
</reference>
<gene>
    <name evidence="1" type="ORF">GCM10023205_66530</name>
</gene>
<organism evidence="1 2">
    <name type="scientific">Yinghuangia aomiensis</name>
    <dbReference type="NCBI Taxonomy" id="676205"/>
    <lineage>
        <taxon>Bacteria</taxon>
        <taxon>Bacillati</taxon>
        <taxon>Actinomycetota</taxon>
        <taxon>Actinomycetes</taxon>
        <taxon>Kitasatosporales</taxon>
        <taxon>Streptomycetaceae</taxon>
        <taxon>Yinghuangia</taxon>
    </lineage>
</organism>
<name>A0ABP9I355_9ACTN</name>
<dbReference type="EMBL" id="BAABHS010000032">
    <property type="protein sequence ID" value="GAA4986622.1"/>
    <property type="molecule type" value="Genomic_DNA"/>
</dbReference>
<comment type="caution">
    <text evidence="1">The sequence shown here is derived from an EMBL/GenBank/DDBJ whole genome shotgun (WGS) entry which is preliminary data.</text>
</comment>
<evidence type="ECO:0000313" key="1">
    <source>
        <dbReference type="EMBL" id="GAA4986622.1"/>
    </source>
</evidence>
<accession>A0ABP9I355</accession>
<protein>
    <submittedName>
        <fullName evidence="1">Uncharacterized protein</fullName>
    </submittedName>
</protein>
<sequence length="102" mass="11199">MGFAAEDIRAGVLERPRVADGHRARRAVPVMGDTTSKSWGQGYPVGTRVRVQVGLSAGQLGEVANVYGDAHRPPVAPFRWYGVRLANGLRPLYRHDELKPVH</sequence>
<proteinExistence type="predicted"/>
<keyword evidence="2" id="KW-1185">Reference proteome</keyword>
<dbReference type="Proteomes" id="UP001500466">
    <property type="component" value="Unassembled WGS sequence"/>
</dbReference>